<evidence type="ECO:0000256" key="6">
    <source>
        <dbReference type="SAM" id="MobiDB-lite"/>
    </source>
</evidence>
<comment type="caution">
    <text evidence="8">The sequence shown here is derived from an EMBL/GenBank/DDBJ whole genome shotgun (WGS) entry which is preliminary data.</text>
</comment>
<keyword evidence="3" id="KW-0862">Zinc</keyword>
<gene>
    <name evidence="8" type="ORF">ABMA27_005772</name>
</gene>
<sequence length="404" mass="45309">MAEAPVSEPVPSSSEIAAECDAKEDEGPLLKKRKIADKETTEKLEHRLGGILCCTVCLDLPPAAVFQCSNGHLMCAPCFNHLLADARLRDESATCPNCRVDISKTLASRNLAVEKTVSELPSECKYCTQMFPRHSLQHHEEKTCEDRDYKFAQIVVSAPVRRRYLDSLVRIAAGLYALCAGALRRAYLVSAPAPHAPARRAFRRLTGCRYECIGCPWRGPAHEADAHEAACAHPRKPAADVVDVLAERERRLKDHNAVYSQVLDLLSYEKITFNDLQLKPYRTEEYVHKLYYETSRFSAFGHQWVVKAFVNKNQRDPTQSSEREITYQIILKSKPASALQLQWVWLRGPYGEAACAPRALAHAFSDDAPDSPPLPLPLADPADANRLLLNKAIQFRLIMFLAMK</sequence>
<evidence type="ECO:0000313" key="9">
    <source>
        <dbReference type="Proteomes" id="UP001549920"/>
    </source>
</evidence>
<dbReference type="PANTHER" id="PTHR23059">
    <property type="entry name" value="CYSTEINE AND HISTIDINE-RICH PROTEIN 1"/>
    <property type="match status" value="1"/>
</dbReference>
<evidence type="ECO:0000259" key="7">
    <source>
        <dbReference type="PROSITE" id="PS50089"/>
    </source>
</evidence>
<keyword evidence="9" id="KW-1185">Reference proteome</keyword>
<feature type="domain" description="RING-type" evidence="7">
    <location>
        <begin position="54"/>
        <end position="99"/>
    </location>
</feature>
<dbReference type="InterPro" id="IPR001841">
    <property type="entry name" value="Znf_RING"/>
</dbReference>
<dbReference type="CDD" id="cd16505">
    <property type="entry name" value="RING-HC_CYHR1"/>
    <property type="match status" value="1"/>
</dbReference>
<name>A0ABR3HGS7_LOXSC</name>
<proteinExistence type="inferred from homology"/>
<evidence type="ECO:0000256" key="5">
    <source>
        <dbReference type="PROSITE-ProRule" id="PRU00175"/>
    </source>
</evidence>
<evidence type="ECO:0000313" key="8">
    <source>
        <dbReference type="EMBL" id="KAL0869487.1"/>
    </source>
</evidence>
<accession>A0ABR3HGS7</accession>
<feature type="region of interest" description="Disordered" evidence="6">
    <location>
        <begin position="1"/>
        <end position="24"/>
    </location>
</feature>
<keyword evidence="2 5" id="KW-0863">Zinc-finger</keyword>
<reference evidence="8 9" key="1">
    <citation type="submission" date="2024-06" db="EMBL/GenBank/DDBJ databases">
        <title>A chromosome-level genome assembly of beet webworm, Loxostege sticticalis.</title>
        <authorList>
            <person name="Zhang Y."/>
        </authorList>
    </citation>
    <scope>NUCLEOTIDE SEQUENCE [LARGE SCALE GENOMIC DNA]</scope>
    <source>
        <strain evidence="8">AQ026</strain>
        <tissue evidence="8">Whole body</tissue>
    </source>
</reference>
<dbReference type="Proteomes" id="UP001549920">
    <property type="component" value="Unassembled WGS sequence"/>
</dbReference>
<keyword evidence="1" id="KW-0479">Metal-binding</keyword>
<dbReference type="PANTHER" id="PTHR23059:SF4">
    <property type="entry name" value="ZINC FINGER TRAF-TYPE-CONTAINING PROTEIN 1"/>
    <property type="match status" value="1"/>
</dbReference>
<evidence type="ECO:0000256" key="2">
    <source>
        <dbReference type="ARBA" id="ARBA00022771"/>
    </source>
</evidence>
<dbReference type="PROSITE" id="PS50089">
    <property type="entry name" value="ZF_RING_2"/>
    <property type="match status" value="1"/>
</dbReference>
<dbReference type="Gene3D" id="3.30.40.10">
    <property type="entry name" value="Zinc/RING finger domain, C3HC4 (zinc finger)"/>
    <property type="match status" value="1"/>
</dbReference>
<dbReference type="SUPFAM" id="SSF57850">
    <property type="entry name" value="RING/U-box"/>
    <property type="match status" value="1"/>
</dbReference>
<evidence type="ECO:0000256" key="1">
    <source>
        <dbReference type="ARBA" id="ARBA00022723"/>
    </source>
</evidence>
<dbReference type="InterPro" id="IPR013083">
    <property type="entry name" value="Znf_RING/FYVE/PHD"/>
</dbReference>
<evidence type="ECO:0000256" key="4">
    <source>
        <dbReference type="ARBA" id="ARBA00034319"/>
    </source>
</evidence>
<comment type="similarity">
    <text evidence="4">Belongs to the ZFTRAF1 family.</text>
</comment>
<organism evidence="8 9">
    <name type="scientific">Loxostege sticticalis</name>
    <name type="common">Beet webworm moth</name>
    <dbReference type="NCBI Taxonomy" id="481309"/>
    <lineage>
        <taxon>Eukaryota</taxon>
        <taxon>Metazoa</taxon>
        <taxon>Ecdysozoa</taxon>
        <taxon>Arthropoda</taxon>
        <taxon>Hexapoda</taxon>
        <taxon>Insecta</taxon>
        <taxon>Pterygota</taxon>
        <taxon>Neoptera</taxon>
        <taxon>Endopterygota</taxon>
        <taxon>Lepidoptera</taxon>
        <taxon>Glossata</taxon>
        <taxon>Ditrysia</taxon>
        <taxon>Pyraloidea</taxon>
        <taxon>Crambidae</taxon>
        <taxon>Pyraustinae</taxon>
        <taxon>Loxostege</taxon>
    </lineage>
</organism>
<dbReference type="EMBL" id="JBEUOH010000019">
    <property type="protein sequence ID" value="KAL0869487.1"/>
    <property type="molecule type" value="Genomic_DNA"/>
</dbReference>
<feature type="compositionally biased region" description="Low complexity" evidence="6">
    <location>
        <begin position="1"/>
        <end position="19"/>
    </location>
</feature>
<protein>
    <recommendedName>
        <fullName evidence="7">RING-type domain-containing protein</fullName>
    </recommendedName>
</protein>
<dbReference type="InterPro" id="IPR039338">
    <property type="entry name" value="ZFTRAF1"/>
</dbReference>
<evidence type="ECO:0000256" key="3">
    <source>
        <dbReference type="ARBA" id="ARBA00022833"/>
    </source>
</evidence>